<dbReference type="SFLD" id="SFLDG01084">
    <property type="entry name" value="Uncharacterised_Radical_SAM_Su"/>
    <property type="match status" value="1"/>
</dbReference>
<dbReference type="Proteomes" id="UP001487305">
    <property type="component" value="Unassembled WGS sequence"/>
</dbReference>
<accession>A0ABV1JEY8</accession>
<reference evidence="5 6" key="1">
    <citation type="submission" date="2024-04" db="EMBL/GenBank/DDBJ databases">
        <title>Human intestinal bacterial collection.</title>
        <authorList>
            <person name="Pauvert C."/>
            <person name="Hitch T.C.A."/>
            <person name="Clavel T."/>
        </authorList>
    </citation>
    <scope>NUCLEOTIDE SEQUENCE [LARGE SCALE GENOMIC DNA]</scope>
    <source>
        <strain evidence="5 6">CLA-KB-H42</strain>
    </source>
</reference>
<gene>
    <name evidence="5" type="ORF">AAA083_11800</name>
</gene>
<dbReference type="SFLD" id="SFLDS00029">
    <property type="entry name" value="Radical_SAM"/>
    <property type="match status" value="1"/>
</dbReference>
<keyword evidence="6" id="KW-1185">Reference proteome</keyword>
<dbReference type="CDD" id="cd01335">
    <property type="entry name" value="Radical_SAM"/>
    <property type="match status" value="1"/>
</dbReference>
<dbReference type="PANTHER" id="PTHR43432:SF5">
    <property type="entry name" value="ELP3_MIAA_NIFB-LIKE RADICAL SAM CORE DOMAIN-CONTAINING PROTEIN"/>
    <property type="match status" value="1"/>
</dbReference>
<name>A0ABV1JEY8_9ACTN</name>
<dbReference type="Gene3D" id="3.80.30.30">
    <property type="match status" value="1"/>
</dbReference>
<dbReference type="InterPro" id="IPR058240">
    <property type="entry name" value="rSAM_sf"/>
</dbReference>
<evidence type="ECO:0000256" key="1">
    <source>
        <dbReference type="ARBA" id="ARBA00022723"/>
    </source>
</evidence>
<organism evidence="5 6">
    <name type="scientific">Raoultibacter massiliensis</name>
    <dbReference type="NCBI Taxonomy" id="1852371"/>
    <lineage>
        <taxon>Bacteria</taxon>
        <taxon>Bacillati</taxon>
        <taxon>Actinomycetota</taxon>
        <taxon>Coriobacteriia</taxon>
        <taxon>Eggerthellales</taxon>
        <taxon>Eggerthellaceae</taxon>
        <taxon>Raoultibacter</taxon>
    </lineage>
</organism>
<dbReference type="InterPro" id="IPR040086">
    <property type="entry name" value="MJ0683-like"/>
</dbReference>
<proteinExistence type="predicted"/>
<evidence type="ECO:0000259" key="4">
    <source>
        <dbReference type="Pfam" id="PF04055"/>
    </source>
</evidence>
<dbReference type="RefSeq" id="WP_102373862.1">
    <property type="nucleotide sequence ID" value="NZ_JBBNOP010000010.1"/>
</dbReference>
<sequence length="294" mass="33241">MKTIKAKSILQKVRYDNAQWFGIDYNMNLYKGCCHGCIYCDSRSDCYRIDKFDEVRVKFDALAILNRELRSRRNKGVVGIGAMSDTYNPFERELEITRGALQLIDQYGFGVSIDTKGSLVTRDIDVLQRISQQHSAIVKLTVTTTDDALASIIEPGAPSPSRRLAALRELADANLFCGILFTPLLPHITDDDASIESIVEAAHQAGARFIYSMGGVTMRTGQKEYFLDRLKAVSPSLPQCYREEFGDRYLCNSPRKREALALLRKLCKEAGLLYRMPDIIDAYKKREPNQMGLF</sequence>
<dbReference type="SUPFAM" id="SSF102114">
    <property type="entry name" value="Radical SAM enzymes"/>
    <property type="match status" value="1"/>
</dbReference>
<dbReference type="Pfam" id="PF04055">
    <property type="entry name" value="Radical_SAM"/>
    <property type="match status" value="1"/>
</dbReference>
<protein>
    <submittedName>
        <fullName evidence="5">Radical SAM protein</fullName>
    </submittedName>
</protein>
<keyword evidence="1" id="KW-0479">Metal-binding</keyword>
<feature type="domain" description="Radical SAM core" evidence="4">
    <location>
        <begin position="27"/>
        <end position="192"/>
    </location>
</feature>
<comment type="caution">
    <text evidence="5">The sequence shown here is derived from an EMBL/GenBank/DDBJ whole genome shotgun (WGS) entry which is preliminary data.</text>
</comment>
<evidence type="ECO:0000256" key="2">
    <source>
        <dbReference type="ARBA" id="ARBA00023004"/>
    </source>
</evidence>
<keyword evidence="2" id="KW-0408">Iron</keyword>
<dbReference type="PANTHER" id="PTHR43432">
    <property type="entry name" value="SLR0285 PROTEIN"/>
    <property type="match status" value="1"/>
</dbReference>
<dbReference type="EMBL" id="JBBNOP010000010">
    <property type="protein sequence ID" value="MEQ3363658.1"/>
    <property type="molecule type" value="Genomic_DNA"/>
</dbReference>
<evidence type="ECO:0000313" key="5">
    <source>
        <dbReference type="EMBL" id="MEQ3363658.1"/>
    </source>
</evidence>
<evidence type="ECO:0000256" key="3">
    <source>
        <dbReference type="ARBA" id="ARBA00023014"/>
    </source>
</evidence>
<keyword evidence="3" id="KW-0411">Iron-sulfur</keyword>
<evidence type="ECO:0000313" key="6">
    <source>
        <dbReference type="Proteomes" id="UP001487305"/>
    </source>
</evidence>
<dbReference type="InterPro" id="IPR007197">
    <property type="entry name" value="rSAM"/>
</dbReference>